<gene>
    <name evidence="1" type="ORF">QE152_g19161</name>
</gene>
<dbReference type="EMBL" id="JASPKY010000178">
    <property type="protein sequence ID" value="KAK9727480.1"/>
    <property type="molecule type" value="Genomic_DNA"/>
</dbReference>
<dbReference type="Proteomes" id="UP001458880">
    <property type="component" value="Unassembled WGS sequence"/>
</dbReference>
<protein>
    <submittedName>
        <fullName evidence="1">Uncharacterized protein</fullName>
    </submittedName>
</protein>
<keyword evidence="2" id="KW-1185">Reference proteome</keyword>
<sequence length="89" mass="10349">MVDCLAPEFGILVTSKRDNANLPQIMKILWRTSCSHYKEVWHGNSTTNTKNIRDKIKLFVSLEEFIGRSTFPYRVKPFVVPNEKSEMCL</sequence>
<dbReference type="AlphaFoldDB" id="A0AAW1L339"/>
<accession>A0AAW1L339</accession>
<reference evidence="1 2" key="1">
    <citation type="journal article" date="2024" name="BMC Genomics">
        <title>De novo assembly and annotation of Popillia japonica's genome with initial clues to its potential as an invasive pest.</title>
        <authorList>
            <person name="Cucini C."/>
            <person name="Boschi S."/>
            <person name="Funari R."/>
            <person name="Cardaioli E."/>
            <person name="Iannotti N."/>
            <person name="Marturano G."/>
            <person name="Paoli F."/>
            <person name="Bruttini M."/>
            <person name="Carapelli A."/>
            <person name="Frati F."/>
            <person name="Nardi F."/>
        </authorList>
    </citation>
    <scope>NUCLEOTIDE SEQUENCE [LARGE SCALE GENOMIC DNA]</scope>
    <source>
        <strain evidence="1">DMR45628</strain>
    </source>
</reference>
<organism evidence="1 2">
    <name type="scientific">Popillia japonica</name>
    <name type="common">Japanese beetle</name>
    <dbReference type="NCBI Taxonomy" id="7064"/>
    <lineage>
        <taxon>Eukaryota</taxon>
        <taxon>Metazoa</taxon>
        <taxon>Ecdysozoa</taxon>
        <taxon>Arthropoda</taxon>
        <taxon>Hexapoda</taxon>
        <taxon>Insecta</taxon>
        <taxon>Pterygota</taxon>
        <taxon>Neoptera</taxon>
        <taxon>Endopterygota</taxon>
        <taxon>Coleoptera</taxon>
        <taxon>Polyphaga</taxon>
        <taxon>Scarabaeiformia</taxon>
        <taxon>Scarabaeidae</taxon>
        <taxon>Rutelinae</taxon>
        <taxon>Popillia</taxon>
    </lineage>
</organism>
<proteinExistence type="predicted"/>
<evidence type="ECO:0000313" key="2">
    <source>
        <dbReference type="Proteomes" id="UP001458880"/>
    </source>
</evidence>
<evidence type="ECO:0000313" key="1">
    <source>
        <dbReference type="EMBL" id="KAK9727480.1"/>
    </source>
</evidence>
<name>A0AAW1L339_POPJA</name>
<comment type="caution">
    <text evidence="1">The sequence shown here is derived from an EMBL/GenBank/DDBJ whole genome shotgun (WGS) entry which is preliminary data.</text>
</comment>